<gene>
    <name evidence="1" type="ORF">L1967_21980</name>
</gene>
<dbReference type="EMBL" id="JAKHSK010000075">
    <property type="protein sequence ID" value="MCL6220969.1"/>
    <property type="molecule type" value="Genomic_DNA"/>
</dbReference>
<evidence type="ECO:0000313" key="1">
    <source>
        <dbReference type="EMBL" id="MCL6220969.1"/>
    </source>
</evidence>
<protein>
    <recommendedName>
        <fullName evidence="3">WG repeat-containing protein</fullName>
    </recommendedName>
</protein>
<accession>A0A9X2A5F8</accession>
<reference evidence="1" key="1">
    <citation type="submission" date="2022-01" db="EMBL/GenBank/DDBJ databases">
        <title>Genome sequencing of Zunongwangia sp. M21534 genome.</title>
        <authorList>
            <person name="Chen Y."/>
            <person name="Dong C."/>
            <person name="Shao Z."/>
        </authorList>
    </citation>
    <scope>NUCLEOTIDE SEQUENCE</scope>
    <source>
        <strain evidence="1">MCCC M21534</strain>
    </source>
</reference>
<dbReference type="AlphaFoldDB" id="A0A9X2A5F8"/>
<evidence type="ECO:0000313" key="2">
    <source>
        <dbReference type="Proteomes" id="UP001139521"/>
    </source>
</evidence>
<comment type="caution">
    <text evidence="1">The sequence shown here is derived from an EMBL/GenBank/DDBJ whole genome shotgun (WGS) entry which is preliminary data.</text>
</comment>
<proteinExistence type="predicted"/>
<dbReference type="RefSeq" id="WP_249603637.1">
    <property type="nucleotide sequence ID" value="NZ_JAKHSK010000075.1"/>
</dbReference>
<evidence type="ECO:0008006" key="3">
    <source>
        <dbReference type="Google" id="ProtNLM"/>
    </source>
</evidence>
<name>A0A9X2A5F8_9FLAO</name>
<sequence length="381" mass="41953">MRTIKTQSKKFFSVNWFVRNSLWCYIVVFAFSLSSCGGDSGNEDDNGGGSAPGPIVDNSGIIENLRKTNLNSTVFPWNAVPDYESECGLASLTDGKLKRWDIEEQGFIPVKINGLSLVSEALNLIEERLDMTLFDRTSIANTPDEVIARGIIFAAEEETNAYSSQFDNSYGCGDVSFKYETEYFYEDFELEYDGDGNIIGYDYPVLGQAYDSEGNVVGNILEDTSYIFDAGDNVIGILSEEDWLLYNSEGTAICNILDGNPLFDVDGGVIGTTVNESGGFFSVQGEIVKKAYYEASGSMNGLILVRLDTMECSFSDNEDEIEMIINKLGYALGLGSNFDGYDNFNNSGNFGINGNFWNVLNTLYKNPIGSDESTIVAYPLF</sequence>
<organism evidence="1 2">
    <name type="scientific">Zunongwangia pacifica</name>
    <dbReference type="NCBI Taxonomy" id="2911062"/>
    <lineage>
        <taxon>Bacteria</taxon>
        <taxon>Pseudomonadati</taxon>
        <taxon>Bacteroidota</taxon>
        <taxon>Flavobacteriia</taxon>
        <taxon>Flavobacteriales</taxon>
        <taxon>Flavobacteriaceae</taxon>
        <taxon>Zunongwangia</taxon>
    </lineage>
</organism>
<dbReference type="Proteomes" id="UP001139521">
    <property type="component" value="Unassembled WGS sequence"/>
</dbReference>
<keyword evidence="2" id="KW-1185">Reference proteome</keyword>